<dbReference type="EMBL" id="FONA01000009">
    <property type="protein sequence ID" value="SFE29262.1"/>
    <property type="molecule type" value="Genomic_DNA"/>
</dbReference>
<dbReference type="Proteomes" id="UP000181976">
    <property type="component" value="Unassembled WGS sequence"/>
</dbReference>
<dbReference type="InParanoid" id="A0A1I1ZCE9"/>
<reference evidence="2 3" key="1">
    <citation type="submission" date="2016-10" db="EMBL/GenBank/DDBJ databases">
        <authorList>
            <person name="de Groot N.N."/>
        </authorList>
    </citation>
    <scope>NUCLEOTIDE SEQUENCE [LARGE SCALE GENOMIC DNA]</scope>
    <source>
        <strain evidence="2 3">DSM 19012</strain>
    </source>
</reference>
<evidence type="ECO:0000259" key="1">
    <source>
        <dbReference type="PROSITE" id="PS50123"/>
    </source>
</evidence>
<dbReference type="eggNOG" id="COG1352">
    <property type="taxonomic scope" value="Bacteria"/>
</dbReference>
<dbReference type="InterPro" id="IPR000780">
    <property type="entry name" value="CheR_MeTrfase"/>
</dbReference>
<dbReference type="InterPro" id="IPR022642">
    <property type="entry name" value="CheR_C"/>
</dbReference>
<dbReference type="Gene3D" id="3.40.50.150">
    <property type="entry name" value="Vaccinia Virus protein VP39"/>
    <property type="match status" value="1"/>
</dbReference>
<dbReference type="GO" id="GO:0032259">
    <property type="term" value="P:methylation"/>
    <property type="evidence" value="ECO:0007669"/>
    <property type="project" value="UniProtKB-KW"/>
</dbReference>
<dbReference type="InterPro" id="IPR029063">
    <property type="entry name" value="SAM-dependent_MTases_sf"/>
</dbReference>
<dbReference type="STRING" id="385682.SAMN05444380_10963"/>
<dbReference type="InterPro" id="IPR050903">
    <property type="entry name" value="Bact_Chemotaxis_MeTrfase"/>
</dbReference>
<dbReference type="OrthoDB" id="9816309at2"/>
<dbReference type="SUPFAM" id="SSF53335">
    <property type="entry name" value="S-adenosyl-L-methionine-dependent methyltransferases"/>
    <property type="match status" value="1"/>
</dbReference>
<name>A0A1I1ZCE9_9BACT</name>
<dbReference type="GO" id="GO:0008757">
    <property type="term" value="F:S-adenosylmethionine-dependent methyltransferase activity"/>
    <property type="evidence" value="ECO:0007669"/>
    <property type="project" value="InterPro"/>
</dbReference>
<gene>
    <name evidence="2" type="ORF">SAMN05444380_10963</name>
</gene>
<dbReference type="PANTHER" id="PTHR24422">
    <property type="entry name" value="CHEMOTAXIS PROTEIN METHYLTRANSFERASE"/>
    <property type="match status" value="1"/>
</dbReference>
<evidence type="ECO:0000313" key="2">
    <source>
        <dbReference type="EMBL" id="SFE29262.1"/>
    </source>
</evidence>
<keyword evidence="2" id="KW-0808">Transferase</keyword>
<protein>
    <submittedName>
        <fullName evidence="2">Chemotaxis protein methyltransferase CheR</fullName>
    </submittedName>
</protein>
<dbReference type="Pfam" id="PF01739">
    <property type="entry name" value="CheR"/>
    <property type="match status" value="1"/>
</dbReference>
<dbReference type="PROSITE" id="PS50123">
    <property type="entry name" value="CHER"/>
    <property type="match status" value="1"/>
</dbReference>
<dbReference type="PANTHER" id="PTHR24422:SF8">
    <property type="entry name" value="CHEMOTAXIS PROTEIN"/>
    <property type="match status" value="1"/>
</dbReference>
<feature type="domain" description="CheR-type methyltransferase" evidence="1">
    <location>
        <begin position="1"/>
        <end position="276"/>
    </location>
</feature>
<keyword evidence="2" id="KW-0489">Methyltransferase</keyword>
<sequence>MTYKEYLRVLKEHTPYDFSEYSDNSINRRIQKVMQDHKMTFDELTARTLSDNRFVEEVVEAITVNTTDFFRDPELWRFLFEKHLSIYRKNGVINIWHAGCSTGQEVFSLLILFNELGMLPKTRVFATDISQKALDKAKEGIYKHQIERGCIDNFSKVFNDPKKGEQILDKYFDVDSMNDIITVKPLLKKNIKFIRHDLVKNGLPFYNKMDIVFCRNVLIYFNAKLQTRIIQRFFDVLFSNGTLVLGAHESLNGFFKTKFEKTGPVFKKSNGFHFRC</sequence>
<organism evidence="2 3">
    <name type="scientific">Thermophagus xiamenensis</name>
    <dbReference type="NCBI Taxonomy" id="385682"/>
    <lineage>
        <taxon>Bacteria</taxon>
        <taxon>Pseudomonadati</taxon>
        <taxon>Bacteroidota</taxon>
        <taxon>Bacteroidia</taxon>
        <taxon>Marinilabiliales</taxon>
        <taxon>Marinilabiliaceae</taxon>
        <taxon>Thermophagus</taxon>
    </lineage>
</organism>
<evidence type="ECO:0000313" key="3">
    <source>
        <dbReference type="Proteomes" id="UP000181976"/>
    </source>
</evidence>
<dbReference type="RefSeq" id="WP_029626453.1">
    <property type="nucleotide sequence ID" value="NZ_AFSL01000008.1"/>
</dbReference>
<dbReference type="PRINTS" id="PR00996">
    <property type="entry name" value="CHERMTFRASE"/>
</dbReference>
<accession>A0A1I1ZCE9</accession>
<dbReference type="SMART" id="SM00138">
    <property type="entry name" value="MeTrc"/>
    <property type="match status" value="1"/>
</dbReference>
<proteinExistence type="predicted"/>
<keyword evidence="3" id="KW-1185">Reference proteome</keyword>
<dbReference type="AlphaFoldDB" id="A0A1I1ZCE9"/>